<feature type="region of interest" description="Disordered" evidence="1">
    <location>
        <begin position="187"/>
        <end position="227"/>
    </location>
</feature>
<dbReference type="GeneID" id="27689820"/>
<dbReference type="InParanoid" id="A0A0L0HAE0"/>
<feature type="transmembrane region" description="Helical" evidence="2">
    <location>
        <begin position="14"/>
        <end position="34"/>
    </location>
</feature>
<feature type="domain" description="Endonuclease/exonuclease/phosphatase" evidence="3">
    <location>
        <begin position="275"/>
        <end position="601"/>
    </location>
</feature>
<reference evidence="4 5" key="1">
    <citation type="submission" date="2009-08" db="EMBL/GenBank/DDBJ databases">
        <title>The Genome Sequence of Spizellomyces punctatus strain DAOM BR117.</title>
        <authorList>
            <consortium name="The Broad Institute Genome Sequencing Platform"/>
            <person name="Russ C."/>
            <person name="Cuomo C."/>
            <person name="Shea T."/>
            <person name="Young S.K."/>
            <person name="Zeng Q."/>
            <person name="Koehrsen M."/>
            <person name="Haas B."/>
            <person name="Borodovsky M."/>
            <person name="Guigo R."/>
            <person name="Alvarado L."/>
            <person name="Berlin A."/>
            <person name="Bochicchio J."/>
            <person name="Borenstein D."/>
            <person name="Chapman S."/>
            <person name="Chen Z."/>
            <person name="Engels R."/>
            <person name="Freedman E."/>
            <person name="Gellesch M."/>
            <person name="Goldberg J."/>
            <person name="Griggs A."/>
            <person name="Gujja S."/>
            <person name="Heiman D."/>
            <person name="Hepburn T."/>
            <person name="Howarth C."/>
            <person name="Jen D."/>
            <person name="Larson L."/>
            <person name="Lewis B."/>
            <person name="Mehta T."/>
            <person name="Park D."/>
            <person name="Pearson M."/>
            <person name="Roberts A."/>
            <person name="Saif S."/>
            <person name="Shenoy N."/>
            <person name="Sisk P."/>
            <person name="Stolte C."/>
            <person name="Sykes S."/>
            <person name="Thomson T."/>
            <person name="Walk T."/>
            <person name="White J."/>
            <person name="Yandava C."/>
            <person name="Burger G."/>
            <person name="Gray M.W."/>
            <person name="Holland P.W.H."/>
            <person name="King N."/>
            <person name="Lang F.B.F."/>
            <person name="Roger A.J."/>
            <person name="Ruiz-Trillo I."/>
            <person name="Lander E."/>
            <person name="Nusbaum C."/>
        </authorList>
    </citation>
    <scope>NUCLEOTIDE SEQUENCE [LARGE SCALE GENOMIC DNA]</scope>
    <source>
        <strain evidence="4 5">DAOM BR117</strain>
    </source>
</reference>
<evidence type="ECO:0000313" key="4">
    <source>
        <dbReference type="EMBL" id="KNC98117.1"/>
    </source>
</evidence>
<dbReference type="Pfam" id="PF03372">
    <property type="entry name" value="Exo_endo_phos"/>
    <property type="match status" value="1"/>
</dbReference>
<accession>A0A0L0HAE0</accession>
<organism evidence="4 5">
    <name type="scientific">Spizellomyces punctatus (strain DAOM BR117)</name>
    <dbReference type="NCBI Taxonomy" id="645134"/>
    <lineage>
        <taxon>Eukaryota</taxon>
        <taxon>Fungi</taxon>
        <taxon>Fungi incertae sedis</taxon>
        <taxon>Chytridiomycota</taxon>
        <taxon>Chytridiomycota incertae sedis</taxon>
        <taxon>Chytridiomycetes</taxon>
        <taxon>Spizellomycetales</taxon>
        <taxon>Spizellomycetaceae</taxon>
        <taxon>Spizellomyces</taxon>
    </lineage>
</organism>
<dbReference type="OrthoDB" id="428734at2759"/>
<evidence type="ECO:0000259" key="3">
    <source>
        <dbReference type="Pfam" id="PF03372"/>
    </source>
</evidence>
<dbReference type="InterPro" id="IPR005135">
    <property type="entry name" value="Endo/exonuclease/phosphatase"/>
</dbReference>
<evidence type="ECO:0000256" key="1">
    <source>
        <dbReference type="SAM" id="MobiDB-lite"/>
    </source>
</evidence>
<keyword evidence="5" id="KW-1185">Reference proteome</keyword>
<dbReference type="PANTHER" id="PTHR12121">
    <property type="entry name" value="CARBON CATABOLITE REPRESSOR PROTEIN 4"/>
    <property type="match status" value="1"/>
</dbReference>
<proteinExistence type="predicted"/>
<feature type="compositionally biased region" description="Basic and acidic residues" evidence="1">
    <location>
        <begin position="191"/>
        <end position="201"/>
    </location>
</feature>
<sequence>MPRQLPIGKGMDRLMRVSYTFFDTLLSCGILVAAVCNAGWGWALCGVFSAVFRGILLVWDQVKSDKRRNLDPNVTWTPTEEEVNRMEKGLCAPIIQPLFTGALEKAFNARTRAQSVPVIFSRLEQLDEIVVDPPKDVKVELEVEVVVEVPRRYERDFLLSLRPRATDMKPFLPVVEGVTTKLSASKTAIANRDERRTRESTPPKPNVMTLQTSTCTNVPPKASPGGLPSTSAPINPLLTIPQGPSDPPLIIPDRRWATTGKSTPTPSTPATFSILTWNILAPTYCTPDKFPYAQNIPWLRRKQAILSELAHHHPDIVCLQELPQNDFTGFFAPALHAQGYRGVFRGKNRSDDQDDGCATFWKVDRFRLVECSTFAFPELVSNLNGLDTHPEPIDRPPTPSHDLKLDLLRFPNTAIITTLKCVHTNRKLRVVTTHLHWNPRDERTKLLQAGLLMDVLNRCQAADDTRQPSFKTPLDDKNRGTAVPIVLAGDLNSMFGEHVMQFLVNGSVNVGSKDFGWVDKDYGTFSRPAASPVLANTFTLQPAYPRALLPYTNKTPTFTGTIDHILFSPDSLYVHDTLGPVPGKYMDSLQALPCKGFSSDHVLLCAVLGFKGAGGKKGRKRKGKAGKDVDMIVTGGDKSRGKVDKVVVENERTPIAQSSANHRRPSFPKPEACPTHAHPKQSGVRPDTPPNGALRKHPPDLGHRAGKGRGKRDRMQKRPGAVACL</sequence>
<dbReference type="EMBL" id="KQ257461">
    <property type="protein sequence ID" value="KNC98117.1"/>
    <property type="molecule type" value="Genomic_DNA"/>
</dbReference>
<keyword evidence="2" id="KW-0472">Membrane</keyword>
<evidence type="ECO:0000313" key="5">
    <source>
        <dbReference type="Proteomes" id="UP000053201"/>
    </source>
</evidence>
<feature type="compositionally biased region" description="Polar residues" evidence="1">
    <location>
        <begin position="208"/>
        <end position="217"/>
    </location>
</feature>
<dbReference type="VEuPathDB" id="FungiDB:SPPG_06526"/>
<dbReference type="STRING" id="645134.A0A0L0HAE0"/>
<name>A0A0L0HAE0_SPIPD</name>
<feature type="compositionally biased region" description="Basic residues" evidence="1">
    <location>
        <begin position="704"/>
        <end position="717"/>
    </location>
</feature>
<dbReference type="Proteomes" id="UP000053201">
    <property type="component" value="Unassembled WGS sequence"/>
</dbReference>
<dbReference type="PANTHER" id="PTHR12121:SF36">
    <property type="entry name" value="ENDONUCLEASE_EXONUCLEASE_PHOSPHATASE DOMAIN-CONTAINING PROTEIN"/>
    <property type="match status" value="1"/>
</dbReference>
<dbReference type="InterPro" id="IPR050410">
    <property type="entry name" value="CCR4/nocturin_mRNA_transcr"/>
</dbReference>
<dbReference type="InterPro" id="IPR036691">
    <property type="entry name" value="Endo/exonu/phosph_ase_sf"/>
</dbReference>
<keyword evidence="2" id="KW-0812">Transmembrane</keyword>
<dbReference type="eggNOG" id="KOG0620">
    <property type="taxonomic scope" value="Eukaryota"/>
</dbReference>
<protein>
    <recommendedName>
        <fullName evidence="3">Endonuclease/exonuclease/phosphatase domain-containing protein</fullName>
    </recommendedName>
</protein>
<feature type="region of interest" description="Disordered" evidence="1">
    <location>
        <begin position="612"/>
        <end position="725"/>
    </location>
</feature>
<keyword evidence="2" id="KW-1133">Transmembrane helix</keyword>
<gene>
    <name evidence="4" type="ORF">SPPG_06526</name>
</gene>
<dbReference type="GO" id="GO:0000175">
    <property type="term" value="F:3'-5'-RNA exonuclease activity"/>
    <property type="evidence" value="ECO:0007669"/>
    <property type="project" value="TreeGrafter"/>
</dbReference>
<dbReference type="RefSeq" id="XP_016606157.1">
    <property type="nucleotide sequence ID" value="XM_016754726.1"/>
</dbReference>
<dbReference type="Gene3D" id="3.60.10.10">
    <property type="entry name" value="Endonuclease/exonuclease/phosphatase"/>
    <property type="match status" value="1"/>
</dbReference>
<evidence type="ECO:0000256" key="2">
    <source>
        <dbReference type="SAM" id="Phobius"/>
    </source>
</evidence>
<dbReference type="SUPFAM" id="SSF56219">
    <property type="entry name" value="DNase I-like"/>
    <property type="match status" value="1"/>
</dbReference>
<feature type="compositionally biased region" description="Basic and acidic residues" evidence="1">
    <location>
        <begin position="637"/>
        <end position="652"/>
    </location>
</feature>
<feature type="compositionally biased region" description="Basic residues" evidence="1">
    <location>
        <begin position="614"/>
        <end position="624"/>
    </location>
</feature>
<dbReference type="AlphaFoldDB" id="A0A0L0HAE0"/>